<evidence type="ECO:0000256" key="5">
    <source>
        <dbReference type="SAM" id="SignalP"/>
    </source>
</evidence>
<dbReference type="EMBL" id="JBHTLU010000013">
    <property type="protein sequence ID" value="MFD1220147.1"/>
    <property type="molecule type" value="Genomic_DNA"/>
</dbReference>
<evidence type="ECO:0000256" key="2">
    <source>
        <dbReference type="ARBA" id="ARBA00008520"/>
    </source>
</evidence>
<keyword evidence="7" id="KW-1185">Reference proteome</keyword>
<protein>
    <submittedName>
        <fullName evidence="6">ABC transporter substrate-binding protein</fullName>
    </submittedName>
</protein>
<comment type="similarity">
    <text evidence="2">Belongs to the bacterial solute-binding protein 1 family.</text>
</comment>
<keyword evidence="4 5" id="KW-0732">Signal</keyword>
<organism evidence="6 7">
    <name type="scientific">Paenibacillus vulneris</name>
    <dbReference type="NCBI Taxonomy" id="1133364"/>
    <lineage>
        <taxon>Bacteria</taxon>
        <taxon>Bacillati</taxon>
        <taxon>Bacillota</taxon>
        <taxon>Bacilli</taxon>
        <taxon>Bacillales</taxon>
        <taxon>Paenibacillaceae</taxon>
        <taxon>Paenibacillus</taxon>
    </lineage>
</organism>
<dbReference type="InterPro" id="IPR006059">
    <property type="entry name" value="SBP"/>
</dbReference>
<dbReference type="SUPFAM" id="SSF53850">
    <property type="entry name" value="Periplasmic binding protein-like II"/>
    <property type="match status" value="1"/>
</dbReference>
<dbReference type="RefSeq" id="WP_345586907.1">
    <property type="nucleotide sequence ID" value="NZ_BAABJG010000006.1"/>
</dbReference>
<dbReference type="Pfam" id="PF01547">
    <property type="entry name" value="SBP_bac_1"/>
    <property type="match status" value="1"/>
</dbReference>
<evidence type="ECO:0000313" key="7">
    <source>
        <dbReference type="Proteomes" id="UP001597180"/>
    </source>
</evidence>
<keyword evidence="3" id="KW-0813">Transport</keyword>
<proteinExistence type="inferred from homology"/>
<sequence length="434" mass="49138">MRAKANIMMAGCLVLTSWLAGCFNNQPAGKPAEPSVDLSQPAELVFYSNSGDTVESFDDRFGNAIRKKFPQYKITYLQKTKGQTLDELMAANAPIDIYWESVGQFVSGLIKYKLEYDMTPLIQKNNVDLSRFEPTTIEAMKAISNGGMYGLPVSNNNMALFYNKDIFDRFGVPYPKDGMTWDDVVELNKKLTRTDNGKAYLGFGMSNIHYFRLNSFSIPYVDPKTEKATITDPRWKTIYESAILRPAQLEGFQASIESRNLLPEADTMFWKDQTVAMYGYQSYLFVQKDLSNLNWDMVSYPTFKELPGVGSQSYPTYFSITNTSKYKEQAMEVIKYLISVEFQTELSKKGIMTVLTDKNVQSVFGQAGYAKDKNLKSVFFNQFAPISPKTLYDAEAEKGFRAPLIPLAQGKKDINTAFREIEESVAKTIADMKK</sequence>
<evidence type="ECO:0000256" key="4">
    <source>
        <dbReference type="ARBA" id="ARBA00022729"/>
    </source>
</evidence>
<evidence type="ECO:0000313" key="6">
    <source>
        <dbReference type="EMBL" id="MFD1220147.1"/>
    </source>
</evidence>
<feature type="chain" id="PRO_5045339677" evidence="5">
    <location>
        <begin position="21"/>
        <end position="434"/>
    </location>
</feature>
<gene>
    <name evidence="6" type="ORF">ACFQ4B_08455</name>
</gene>
<dbReference type="Proteomes" id="UP001597180">
    <property type="component" value="Unassembled WGS sequence"/>
</dbReference>
<reference evidence="7" key="1">
    <citation type="journal article" date="2019" name="Int. J. Syst. Evol. Microbiol.">
        <title>The Global Catalogue of Microorganisms (GCM) 10K type strain sequencing project: providing services to taxonomists for standard genome sequencing and annotation.</title>
        <authorList>
            <consortium name="The Broad Institute Genomics Platform"/>
            <consortium name="The Broad Institute Genome Sequencing Center for Infectious Disease"/>
            <person name="Wu L."/>
            <person name="Ma J."/>
        </authorList>
    </citation>
    <scope>NUCLEOTIDE SEQUENCE [LARGE SCALE GENOMIC DNA]</scope>
    <source>
        <strain evidence="7">CCUG 53270</strain>
    </source>
</reference>
<dbReference type="InterPro" id="IPR050490">
    <property type="entry name" value="Bact_solute-bd_prot1"/>
</dbReference>
<feature type="signal peptide" evidence="5">
    <location>
        <begin position="1"/>
        <end position="20"/>
    </location>
</feature>
<comment type="caution">
    <text evidence="6">The sequence shown here is derived from an EMBL/GenBank/DDBJ whole genome shotgun (WGS) entry which is preliminary data.</text>
</comment>
<dbReference type="Gene3D" id="3.40.190.10">
    <property type="entry name" value="Periplasmic binding protein-like II"/>
    <property type="match status" value="1"/>
</dbReference>
<dbReference type="PROSITE" id="PS51257">
    <property type="entry name" value="PROKAR_LIPOPROTEIN"/>
    <property type="match status" value="1"/>
</dbReference>
<dbReference type="PANTHER" id="PTHR43649:SF31">
    <property type="entry name" value="SN-GLYCEROL-3-PHOSPHATE-BINDING PERIPLASMIC PROTEIN UGPB"/>
    <property type="match status" value="1"/>
</dbReference>
<name>A0ABW3UI93_9BACL</name>
<accession>A0ABW3UI93</accession>
<comment type="subcellular location">
    <subcellularLocation>
        <location evidence="1">Cell envelope</location>
    </subcellularLocation>
</comment>
<evidence type="ECO:0000256" key="3">
    <source>
        <dbReference type="ARBA" id="ARBA00022448"/>
    </source>
</evidence>
<evidence type="ECO:0000256" key="1">
    <source>
        <dbReference type="ARBA" id="ARBA00004196"/>
    </source>
</evidence>
<dbReference type="PANTHER" id="PTHR43649">
    <property type="entry name" value="ARABINOSE-BINDING PROTEIN-RELATED"/>
    <property type="match status" value="1"/>
</dbReference>